<keyword evidence="1" id="KW-1133">Transmembrane helix</keyword>
<name>A0AAV4RPH0_CAEEX</name>
<proteinExistence type="predicted"/>
<accession>A0AAV4RPH0</accession>
<feature type="transmembrane region" description="Helical" evidence="1">
    <location>
        <begin position="30"/>
        <end position="50"/>
    </location>
</feature>
<dbReference type="EMBL" id="BPLR01008254">
    <property type="protein sequence ID" value="GIY23272.1"/>
    <property type="molecule type" value="Genomic_DNA"/>
</dbReference>
<organism evidence="2 3">
    <name type="scientific">Caerostris extrusa</name>
    <name type="common">Bark spider</name>
    <name type="synonym">Caerostris bankana</name>
    <dbReference type="NCBI Taxonomy" id="172846"/>
    <lineage>
        <taxon>Eukaryota</taxon>
        <taxon>Metazoa</taxon>
        <taxon>Ecdysozoa</taxon>
        <taxon>Arthropoda</taxon>
        <taxon>Chelicerata</taxon>
        <taxon>Arachnida</taxon>
        <taxon>Araneae</taxon>
        <taxon>Araneomorphae</taxon>
        <taxon>Entelegynae</taxon>
        <taxon>Araneoidea</taxon>
        <taxon>Araneidae</taxon>
        <taxon>Caerostris</taxon>
    </lineage>
</organism>
<dbReference type="Proteomes" id="UP001054945">
    <property type="component" value="Unassembled WGS sequence"/>
</dbReference>
<protein>
    <recommendedName>
        <fullName evidence="4">DUF202 domain-containing protein</fullName>
    </recommendedName>
</protein>
<comment type="caution">
    <text evidence="2">The sequence shown here is derived from an EMBL/GenBank/DDBJ whole genome shotgun (WGS) entry which is preliminary data.</text>
</comment>
<evidence type="ECO:0000313" key="2">
    <source>
        <dbReference type="EMBL" id="GIY23272.1"/>
    </source>
</evidence>
<gene>
    <name evidence="2" type="ORF">CEXT_565221</name>
</gene>
<keyword evidence="1" id="KW-0472">Membrane</keyword>
<evidence type="ECO:0000256" key="1">
    <source>
        <dbReference type="SAM" id="Phobius"/>
    </source>
</evidence>
<reference evidence="2 3" key="1">
    <citation type="submission" date="2021-06" db="EMBL/GenBank/DDBJ databases">
        <title>Caerostris extrusa draft genome.</title>
        <authorList>
            <person name="Kono N."/>
            <person name="Arakawa K."/>
        </authorList>
    </citation>
    <scope>NUCLEOTIDE SEQUENCE [LARGE SCALE GENOMIC DNA]</scope>
</reference>
<keyword evidence="3" id="KW-1185">Reference proteome</keyword>
<dbReference type="AlphaFoldDB" id="A0AAV4RPH0"/>
<evidence type="ECO:0000313" key="3">
    <source>
        <dbReference type="Proteomes" id="UP001054945"/>
    </source>
</evidence>
<sequence>MVQCVLSNSLKDQESVAHEKNSFISAEGVFYQWLRITILIILMVATDAQLSMKCRLLPFPLLYVSYNAINLEKPLGHKLGFANRRK</sequence>
<evidence type="ECO:0008006" key="4">
    <source>
        <dbReference type="Google" id="ProtNLM"/>
    </source>
</evidence>
<keyword evidence="1" id="KW-0812">Transmembrane</keyword>